<accession>B6ACH0</accession>
<dbReference type="GeneID" id="6995482"/>
<dbReference type="eggNOG" id="KOG2239">
    <property type="taxonomic scope" value="Eukaryota"/>
</dbReference>
<dbReference type="AlphaFoldDB" id="B6ACH0"/>
<dbReference type="Gene3D" id="1.10.8.10">
    <property type="entry name" value="DNA helicase RuvA subunit, C-terminal domain"/>
    <property type="match status" value="1"/>
</dbReference>
<dbReference type="InterPro" id="IPR002715">
    <property type="entry name" value="Nas_poly-pep-assoc_cplx_dom"/>
</dbReference>
<evidence type="ECO:0000256" key="1">
    <source>
        <dbReference type="SAM" id="MobiDB-lite"/>
    </source>
</evidence>
<dbReference type="CDD" id="cd22054">
    <property type="entry name" value="NAC_NACA"/>
    <property type="match status" value="1"/>
</dbReference>
<feature type="compositionally biased region" description="Basic and acidic residues" evidence="1">
    <location>
        <begin position="131"/>
        <end position="146"/>
    </location>
</feature>
<dbReference type="InterPro" id="IPR038187">
    <property type="entry name" value="NAC_A/B_dom_sf"/>
</dbReference>
<evidence type="ECO:0000313" key="4">
    <source>
        <dbReference type="Proteomes" id="UP000001460"/>
    </source>
</evidence>
<dbReference type="RefSeq" id="XP_002140173.1">
    <property type="nucleotide sequence ID" value="XM_002140137.1"/>
</dbReference>
<feature type="region of interest" description="Disordered" evidence="1">
    <location>
        <begin position="131"/>
        <end position="155"/>
    </location>
</feature>
<feature type="region of interest" description="Disordered" evidence="1">
    <location>
        <begin position="1"/>
        <end position="51"/>
    </location>
</feature>
<evidence type="ECO:0000259" key="2">
    <source>
        <dbReference type="PROSITE" id="PS51151"/>
    </source>
</evidence>
<dbReference type="Pfam" id="PF19026">
    <property type="entry name" value="UBA_HYPK"/>
    <property type="match status" value="1"/>
</dbReference>
<protein>
    <submittedName>
        <fullName evidence="3">Nascent polypeptide-associated complex, subunit alpha, putative</fullName>
    </submittedName>
</protein>
<name>B6ACH0_CRYMR</name>
<dbReference type="InterPro" id="IPR044034">
    <property type="entry name" value="NAC-like_UBA"/>
</dbReference>
<keyword evidence="4" id="KW-1185">Reference proteome</keyword>
<dbReference type="PANTHER" id="PTHR21713">
    <property type="entry name" value="NASCENT POLYPEPTIDE ASSOCIATED COMPLEX ALPHA SUBUNIT-RELATED"/>
    <property type="match status" value="1"/>
</dbReference>
<dbReference type="PIRSF" id="PIRSF015901">
    <property type="entry name" value="NAC_alpha"/>
    <property type="match status" value="1"/>
</dbReference>
<dbReference type="GO" id="GO:0005854">
    <property type="term" value="C:nascent polypeptide-associated complex"/>
    <property type="evidence" value="ECO:0007669"/>
    <property type="project" value="InterPro"/>
</dbReference>
<dbReference type="OrthoDB" id="3169036at2759"/>
<dbReference type="EMBL" id="DS989728">
    <property type="protein sequence ID" value="EEA05824.1"/>
    <property type="molecule type" value="Genomic_DNA"/>
</dbReference>
<proteinExistence type="predicted"/>
<reference evidence="3" key="1">
    <citation type="submission" date="2008-06" db="EMBL/GenBank/DDBJ databases">
        <authorList>
            <person name="Lorenzi H."/>
            <person name="Inman J."/>
            <person name="Miller J."/>
            <person name="Schobel S."/>
            <person name="Amedeo P."/>
            <person name="Caler E.V."/>
            <person name="da Silva J."/>
        </authorList>
    </citation>
    <scope>NUCLEOTIDE SEQUENCE [LARGE SCALE GENOMIC DNA]</scope>
    <source>
        <strain evidence="3">RN66</strain>
    </source>
</reference>
<dbReference type="PROSITE" id="PS51151">
    <property type="entry name" value="NAC_AB"/>
    <property type="match status" value="1"/>
</dbReference>
<dbReference type="Pfam" id="PF01849">
    <property type="entry name" value="NAC"/>
    <property type="match status" value="1"/>
</dbReference>
<gene>
    <name evidence="3" type="ORF">CMU_015710</name>
</gene>
<organism evidence="3 4">
    <name type="scientific">Cryptosporidium muris (strain RN66)</name>
    <dbReference type="NCBI Taxonomy" id="441375"/>
    <lineage>
        <taxon>Eukaryota</taxon>
        <taxon>Sar</taxon>
        <taxon>Alveolata</taxon>
        <taxon>Apicomplexa</taxon>
        <taxon>Conoidasida</taxon>
        <taxon>Coccidia</taxon>
        <taxon>Eucoccidiorida</taxon>
        <taxon>Eimeriorina</taxon>
        <taxon>Cryptosporidiidae</taxon>
        <taxon>Cryptosporidium</taxon>
    </lineage>
</organism>
<feature type="compositionally biased region" description="Polar residues" evidence="1">
    <location>
        <begin position="30"/>
        <end position="40"/>
    </location>
</feature>
<dbReference type="Proteomes" id="UP000001460">
    <property type="component" value="Unassembled WGS sequence"/>
</dbReference>
<dbReference type="SMART" id="SM01407">
    <property type="entry name" value="NAC"/>
    <property type="match status" value="1"/>
</dbReference>
<dbReference type="Gene3D" id="2.20.70.30">
    <property type="entry name" value="Nascent polypeptide-associated complex domain"/>
    <property type="match status" value="1"/>
</dbReference>
<sequence>MAKVEEPKIVEIHDEDDHTSDTSSEEDTHGTSQGSSFSRSRTNKVEKKNKKIIQKMGLKPTNEFEKIIIKGAKGLSFNILNPEVYIVPSTNNYIVFGEAKLEERDTASQAAALANATSQLEQKLAAMKVNEEQTNKISETQDRQEDSEIDETDVDPANIDLVIGQTSCSRVQAVKALKANNNDVVEAILSLSP</sequence>
<evidence type="ECO:0000313" key="3">
    <source>
        <dbReference type="EMBL" id="EEA05824.1"/>
    </source>
</evidence>
<dbReference type="STRING" id="441375.B6ACH0"/>
<feature type="domain" description="NAC-A/B" evidence="2">
    <location>
        <begin position="43"/>
        <end position="108"/>
    </location>
</feature>
<dbReference type="VEuPathDB" id="CryptoDB:CMU_015710"/>
<dbReference type="OMA" id="TQHAQMS"/>
<dbReference type="InterPro" id="IPR016641">
    <property type="entry name" value="EGD2/NACA0like"/>
</dbReference>
<feature type="compositionally biased region" description="Basic and acidic residues" evidence="1">
    <location>
        <begin position="1"/>
        <end position="20"/>
    </location>
</feature>